<dbReference type="InterPro" id="IPR029033">
    <property type="entry name" value="His_PPase_superfam"/>
</dbReference>
<dbReference type="KEGG" id="fes:HER31_05010"/>
<proteinExistence type="predicted"/>
<dbReference type="RefSeq" id="WP_168659567.1">
    <property type="nucleotide sequence ID" value="NZ_CP051180.1"/>
</dbReference>
<keyword evidence="1" id="KW-0378">Hydrolase</keyword>
<dbReference type="InterPro" id="IPR013078">
    <property type="entry name" value="His_Pase_superF_clade-1"/>
</dbReference>
<accession>A0A6H1UB52</accession>
<dbReference type="PANTHER" id="PTHR46517">
    <property type="entry name" value="FRUCTOSE-2,6-BISPHOSPHATASE TIGAR"/>
    <property type="match status" value="1"/>
</dbReference>
<organism evidence="4 5">
    <name type="scientific">Ferrimonas lipolytica</name>
    <dbReference type="NCBI Taxonomy" id="2724191"/>
    <lineage>
        <taxon>Bacteria</taxon>
        <taxon>Pseudomonadati</taxon>
        <taxon>Pseudomonadota</taxon>
        <taxon>Gammaproteobacteria</taxon>
        <taxon>Alteromonadales</taxon>
        <taxon>Ferrimonadaceae</taxon>
        <taxon>Ferrimonas</taxon>
    </lineage>
</organism>
<reference evidence="4 5" key="1">
    <citation type="submission" date="2020-04" db="EMBL/GenBank/DDBJ databases">
        <title>Ferrimonas sp. S7 isolated from sea water.</title>
        <authorList>
            <person name="Bae S.S."/>
            <person name="Baek K."/>
        </authorList>
    </citation>
    <scope>NUCLEOTIDE SEQUENCE [LARGE SCALE GENOMIC DNA]</scope>
    <source>
        <strain evidence="4 5">S7</strain>
    </source>
</reference>
<feature type="active site" description="Proton donor/acceptor" evidence="2">
    <location>
        <position position="79"/>
    </location>
</feature>
<evidence type="ECO:0000313" key="4">
    <source>
        <dbReference type="EMBL" id="QIZ76307.1"/>
    </source>
</evidence>
<dbReference type="PANTHER" id="PTHR46517:SF1">
    <property type="entry name" value="FRUCTOSE-2,6-BISPHOSPHATASE TIGAR"/>
    <property type="match status" value="1"/>
</dbReference>
<dbReference type="CDD" id="cd07067">
    <property type="entry name" value="HP_PGM_like"/>
    <property type="match status" value="1"/>
</dbReference>
<feature type="binding site" evidence="3">
    <location>
        <begin position="7"/>
        <end position="14"/>
    </location>
    <ligand>
        <name>substrate</name>
    </ligand>
</feature>
<dbReference type="PROSITE" id="PS00175">
    <property type="entry name" value="PG_MUTASE"/>
    <property type="match status" value="1"/>
</dbReference>
<feature type="active site" description="Tele-phosphohistidine intermediate" evidence="2">
    <location>
        <position position="8"/>
    </location>
</feature>
<evidence type="ECO:0000256" key="3">
    <source>
        <dbReference type="PIRSR" id="PIRSR613078-2"/>
    </source>
</evidence>
<evidence type="ECO:0000256" key="2">
    <source>
        <dbReference type="PIRSR" id="PIRSR613078-1"/>
    </source>
</evidence>
<dbReference type="GO" id="GO:0005829">
    <property type="term" value="C:cytosol"/>
    <property type="evidence" value="ECO:0007669"/>
    <property type="project" value="TreeGrafter"/>
</dbReference>
<dbReference type="Proteomes" id="UP000501602">
    <property type="component" value="Chromosome"/>
</dbReference>
<dbReference type="Gene3D" id="3.40.50.1240">
    <property type="entry name" value="Phosphoglycerate mutase-like"/>
    <property type="match status" value="1"/>
</dbReference>
<dbReference type="InterPro" id="IPR051695">
    <property type="entry name" value="Phosphoglycerate_Mutase"/>
</dbReference>
<dbReference type="SUPFAM" id="SSF53254">
    <property type="entry name" value="Phosphoglycerate mutase-like"/>
    <property type="match status" value="1"/>
</dbReference>
<dbReference type="GO" id="GO:0004331">
    <property type="term" value="F:fructose-2,6-bisphosphate 2-phosphatase activity"/>
    <property type="evidence" value="ECO:0007669"/>
    <property type="project" value="TreeGrafter"/>
</dbReference>
<dbReference type="AlphaFoldDB" id="A0A6H1UB52"/>
<dbReference type="Pfam" id="PF00300">
    <property type="entry name" value="His_Phos_1"/>
    <property type="match status" value="1"/>
</dbReference>
<protein>
    <submittedName>
        <fullName evidence="4">Histidine phosphatase family protein</fullName>
    </submittedName>
</protein>
<sequence>MNLYLCRHGETTWNRKGIIQGHLESSLSAQGINQAQALSRQLKDTPIDAIYSSDLSRCIETAKLISTNAELRVDPRLRERHMGALQGKSISEEPSLMAGYHGRFNQNAMDIEGSESTLSLLNRIRRFFEVININNNSSIIIVTHGEWIRTCLNYYHGLPPWSKETLVPANCELIEIDYEKISRLP</sequence>
<keyword evidence="5" id="KW-1185">Reference proteome</keyword>
<evidence type="ECO:0000256" key="1">
    <source>
        <dbReference type="ARBA" id="ARBA00022801"/>
    </source>
</evidence>
<dbReference type="PIRSF" id="PIRSF000709">
    <property type="entry name" value="6PFK_2-Ptase"/>
    <property type="match status" value="1"/>
</dbReference>
<name>A0A6H1UB52_9GAMM</name>
<dbReference type="InterPro" id="IPR001345">
    <property type="entry name" value="PG/BPGM_mutase_AS"/>
</dbReference>
<dbReference type="GO" id="GO:0045820">
    <property type="term" value="P:negative regulation of glycolytic process"/>
    <property type="evidence" value="ECO:0007669"/>
    <property type="project" value="TreeGrafter"/>
</dbReference>
<gene>
    <name evidence="4" type="ORF">HER31_05010</name>
</gene>
<dbReference type="EMBL" id="CP051180">
    <property type="protein sequence ID" value="QIZ76307.1"/>
    <property type="molecule type" value="Genomic_DNA"/>
</dbReference>
<feature type="binding site" evidence="3">
    <location>
        <position position="57"/>
    </location>
    <ligand>
        <name>substrate</name>
    </ligand>
</feature>
<dbReference type="SMART" id="SM00855">
    <property type="entry name" value="PGAM"/>
    <property type="match status" value="1"/>
</dbReference>
<dbReference type="GO" id="GO:0043456">
    <property type="term" value="P:regulation of pentose-phosphate shunt"/>
    <property type="evidence" value="ECO:0007669"/>
    <property type="project" value="TreeGrafter"/>
</dbReference>
<evidence type="ECO:0000313" key="5">
    <source>
        <dbReference type="Proteomes" id="UP000501602"/>
    </source>
</evidence>